<protein>
    <submittedName>
        <fullName evidence="2">Uncharacterized protein</fullName>
    </submittedName>
</protein>
<dbReference type="Gene3D" id="1.25.40.10">
    <property type="entry name" value="Tetratricopeptide repeat domain"/>
    <property type="match status" value="1"/>
</dbReference>
<dbReference type="GO" id="GO:0009507">
    <property type="term" value="C:chloroplast"/>
    <property type="evidence" value="ECO:0007669"/>
    <property type="project" value="TreeGrafter"/>
</dbReference>
<dbReference type="AlphaFoldDB" id="A0AAV1UDR7"/>
<evidence type="ECO:0000313" key="2">
    <source>
        <dbReference type="EMBL" id="CAK7932396.1"/>
    </source>
</evidence>
<sequence length="249" mass="27771">MAGRGLQTFRAALCIGQRQWAAPFTSRSFTAAPSPAASTAVAVPTRSADEWLKDIQRLATQDVRIKRSKLSSYLKAVTTNEELEKAKEIMKIYEQKRVDPDTTAVGLFVKKALELNAPDVVLDVLAANYRIGLFLEPASLNKVLCKFLKDGELDKVFTLHEIGQSQYKVKNSDRTFDILIRAAIAQQDYDKAVELLKTAAEARTLQRVTCNHLLFKLKDGEMQDKIEEVAALMKTAGVEPNETTKKILQ</sequence>
<dbReference type="EMBL" id="CAKLBY020000189">
    <property type="protein sequence ID" value="CAK7932396.1"/>
    <property type="molecule type" value="Genomic_DNA"/>
</dbReference>
<gene>
    <name evidence="2" type="ORF">PM001_LOCUS17546</name>
</gene>
<proteinExistence type="predicted"/>
<reference evidence="2" key="1">
    <citation type="submission" date="2024-01" db="EMBL/GenBank/DDBJ databases">
        <authorList>
            <person name="Webb A."/>
        </authorList>
    </citation>
    <scope>NUCLEOTIDE SEQUENCE</scope>
    <source>
        <strain evidence="2">Pm1</strain>
    </source>
</reference>
<keyword evidence="1" id="KW-0677">Repeat</keyword>
<accession>A0AAV1UDR7</accession>
<comment type="caution">
    <text evidence="2">The sequence shown here is derived from an EMBL/GenBank/DDBJ whole genome shotgun (WGS) entry which is preliminary data.</text>
</comment>
<dbReference type="PANTHER" id="PTHR47936:SF1">
    <property type="entry name" value="PENTATRICOPEPTIDE REPEAT-CONTAINING PROTEIN GUN1, CHLOROPLASTIC"/>
    <property type="match status" value="1"/>
</dbReference>
<evidence type="ECO:0000313" key="3">
    <source>
        <dbReference type="Proteomes" id="UP001162060"/>
    </source>
</evidence>
<dbReference type="Proteomes" id="UP001162060">
    <property type="component" value="Unassembled WGS sequence"/>
</dbReference>
<name>A0AAV1UDR7_9STRA</name>
<organism evidence="2 3">
    <name type="scientific">Peronospora matthiolae</name>
    <dbReference type="NCBI Taxonomy" id="2874970"/>
    <lineage>
        <taxon>Eukaryota</taxon>
        <taxon>Sar</taxon>
        <taxon>Stramenopiles</taxon>
        <taxon>Oomycota</taxon>
        <taxon>Peronosporomycetes</taxon>
        <taxon>Peronosporales</taxon>
        <taxon>Peronosporaceae</taxon>
        <taxon>Peronospora</taxon>
    </lineage>
</organism>
<dbReference type="InterPro" id="IPR011990">
    <property type="entry name" value="TPR-like_helical_dom_sf"/>
</dbReference>
<evidence type="ECO:0000256" key="1">
    <source>
        <dbReference type="ARBA" id="ARBA00022737"/>
    </source>
</evidence>
<dbReference type="PANTHER" id="PTHR47936">
    <property type="entry name" value="PPR_LONG DOMAIN-CONTAINING PROTEIN"/>
    <property type="match status" value="1"/>
</dbReference>
<dbReference type="GO" id="GO:0031930">
    <property type="term" value="P:mitochondria-nucleus signaling pathway"/>
    <property type="evidence" value="ECO:0007669"/>
    <property type="project" value="TreeGrafter"/>
</dbReference>